<feature type="region of interest" description="Disordered" evidence="2">
    <location>
        <begin position="444"/>
        <end position="561"/>
    </location>
</feature>
<dbReference type="OrthoDB" id="3366922at2759"/>
<accession>A0A9P3GHW1</accession>
<evidence type="ECO:0000313" key="3">
    <source>
        <dbReference type="EMBL" id="GJE95902.1"/>
    </source>
</evidence>
<feature type="coiled-coil region" evidence="1">
    <location>
        <begin position="297"/>
        <end position="381"/>
    </location>
</feature>
<gene>
    <name evidence="3" type="ORF">PsYK624_120930</name>
</gene>
<evidence type="ECO:0000313" key="4">
    <source>
        <dbReference type="Proteomes" id="UP000703269"/>
    </source>
</evidence>
<dbReference type="EMBL" id="BPQB01000053">
    <property type="protein sequence ID" value="GJE95902.1"/>
    <property type="molecule type" value="Genomic_DNA"/>
</dbReference>
<reference evidence="3 4" key="1">
    <citation type="submission" date="2021-08" db="EMBL/GenBank/DDBJ databases">
        <title>Draft Genome Sequence of Phanerochaete sordida strain YK-624.</title>
        <authorList>
            <person name="Mori T."/>
            <person name="Dohra H."/>
            <person name="Suzuki T."/>
            <person name="Kawagishi H."/>
            <person name="Hirai H."/>
        </authorList>
    </citation>
    <scope>NUCLEOTIDE SEQUENCE [LARGE SCALE GENOMIC DNA]</scope>
    <source>
        <strain evidence="3 4">YK-624</strain>
    </source>
</reference>
<feature type="compositionally biased region" description="Low complexity" evidence="2">
    <location>
        <begin position="110"/>
        <end position="135"/>
    </location>
</feature>
<feature type="compositionally biased region" description="Low complexity" evidence="2">
    <location>
        <begin position="146"/>
        <end position="157"/>
    </location>
</feature>
<sequence length="1049" mass="115428">MDSEDEYDKYFEPITDQVLAQLASAEREFAASQVFKRSGDPPKPPPPKRQKVQQSSSEDSQLDAVPVVVGFGGAYFAPARVERRDPPRPPAPPQTKPSPVAVPHPISAKPAHAPVNNAQAPVVQPQPTRQVPAQQSRAPPPPVARQPSGSSSNGSPQIASRVQTPQNTNVTRQNTWNGRPSNVNAVAGPSRPSPKPPSTGQPYAQPPQGQRPPTVQRQPSRQCSPAVTPHTRQASVPNVNAQRQTSHQAQQRPPNGQVQGHRKPDLQRQNTLQRQHSNNASMQQQGPRPTQGPKDPNNVLNLELILLRSQVQELAERVKTAEEARYQKEGEVNILRANMSRNTQDHVSEISRLQAAREAAEAAKVQLVKEQKEEIERLKTQFTFRQHELETSGRRAPFSAQSKKIQKGLLVGTPIRTPSQMRAWNSPRATQGHHSQVVETPTRPRFGDIFQSPAASRFRPPPPVLGPAPNNAGRSLPGFENAFTPSARSASQATRDKGKGRFRESIVADDDGQAFFAPDSSPPSPSPLERHRPVPKAPAPGDYDGPSEARAPVSEPPSQAPIPAIQVDEDVTMDDAPVEAQEDEVHEEENHEIEPPNWRDEFQRLLFAHSVSGAEMPTLHSLLHSPLSSSAPEDLQGTYTSTCTQIMEHLSFASRLGDWNAYMQIFGHIMADLACILAQTDAMSQLSALFDLLRTLCYTIPSFTATLMTPSSGEESPRILTAVCDAIRTFAPTKNEDDERGKLAHVTLSLLEALAWNVPEDILMHLSVVILHPTFTSIYIARSLPVNILTHAVKLLALLATHSTLFRRILSSPKASQGPQTQTKELGNTLRHIHCLSHCLIDASRDGPEHNQFKDTIMTFFSTLALAHLDALNILIKSRAVIPYIIIYLSNLAAPIWEEDEELVSSPEEATRLCEKVLRAVALLYYLVFTPDPPFDLRHQLHRPPARHLMSIAHVFTVTMSRIGYTDLPIWLNEEQKAILDQAVGMSKLLTEHVVDGPELDSIWVTFHEDKSGGAAAGAAAAPSVIDLTDLVDEDEENEARLLHPADID</sequence>
<feature type="compositionally biased region" description="Polar residues" evidence="2">
    <location>
        <begin position="200"/>
        <end position="258"/>
    </location>
</feature>
<feature type="compositionally biased region" description="Polar residues" evidence="2">
    <location>
        <begin position="483"/>
        <end position="493"/>
    </location>
</feature>
<keyword evidence="4" id="KW-1185">Reference proteome</keyword>
<evidence type="ECO:0000256" key="2">
    <source>
        <dbReference type="SAM" id="MobiDB-lite"/>
    </source>
</evidence>
<feature type="compositionally biased region" description="Basic and acidic residues" evidence="2">
    <location>
        <begin position="494"/>
        <end position="506"/>
    </location>
</feature>
<comment type="caution">
    <text evidence="3">The sequence shown here is derived from an EMBL/GenBank/DDBJ whole genome shotgun (WGS) entry which is preliminary data.</text>
</comment>
<protein>
    <submittedName>
        <fullName evidence="3">Uncharacterized protein</fullName>
    </submittedName>
</protein>
<dbReference type="AlphaFoldDB" id="A0A9P3GHW1"/>
<feature type="compositionally biased region" description="Pro residues" evidence="2">
    <location>
        <begin position="88"/>
        <end position="102"/>
    </location>
</feature>
<proteinExistence type="predicted"/>
<evidence type="ECO:0000256" key="1">
    <source>
        <dbReference type="SAM" id="Coils"/>
    </source>
</evidence>
<keyword evidence="1" id="KW-0175">Coiled coil</keyword>
<feature type="compositionally biased region" description="Polar residues" evidence="2">
    <location>
        <begin position="267"/>
        <end position="288"/>
    </location>
</feature>
<feature type="region of interest" description="Disordered" evidence="2">
    <location>
        <begin position="79"/>
        <end position="297"/>
    </location>
</feature>
<feature type="compositionally biased region" description="Polar residues" evidence="2">
    <location>
        <begin position="158"/>
        <end position="184"/>
    </location>
</feature>
<dbReference type="Proteomes" id="UP000703269">
    <property type="component" value="Unassembled WGS sequence"/>
</dbReference>
<name>A0A9P3GHW1_9APHY</name>
<organism evidence="3 4">
    <name type="scientific">Phanerochaete sordida</name>
    <dbReference type="NCBI Taxonomy" id="48140"/>
    <lineage>
        <taxon>Eukaryota</taxon>
        <taxon>Fungi</taxon>
        <taxon>Dikarya</taxon>
        <taxon>Basidiomycota</taxon>
        <taxon>Agaricomycotina</taxon>
        <taxon>Agaricomycetes</taxon>
        <taxon>Polyporales</taxon>
        <taxon>Phanerochaetaceae</taxon>
        <taxon>Phanerochaete</taxon>
    </lineage>
</organism>
<feature type="region of interest" description="Disordered" evidence="2">
    <location>
        <begin position="31"/>
        <end position="65"/>
    </location>
</feature>